<dbReference type="InterPro" id="IPR013943">
    <property type="entry name" value="Pet127"/>
</dbReference>
<feature type="region of interest" description="Disordered" evidence="1">
    <location>
        <begin position="50"/>
        <end position="72"/>
    </location>
</feature>
<dbReference type="STRING" id="97359.A0A550CGM1"/>
<name>A0A550CGM1_9AGAR</name>
<feature type="compositionally biased region" description="Basic and acidic residues" evidence="1">
    <location>
        <begin position="592"/>
        <end position="607"/>
    </location>
</feature>
<dbReference type="Proteomes" id="UP000320762">
    <property type="component" value="Unassembled WGS sequence"/>
</dbReference>
<proteinExistence type="predicted"/>
<keyword evidence="3" id="KW-1185">Reference proteome</keyword>
<evidence type="ECO:0000313" key="2">
    <source>
        <dbReference type="EMBL" id="TRM63940.1"/>
    </source>
</evidence>
<evidence type="ECO:0000313" key="3">
    <source>
        <dbReference type="Proteomes" id="UP000320762"/>
    </source>
</evidence>
<dbReference type="AlphaFoldDB" id="A0A550CGM1"/>
<protein>
    <submittedName>
        <fullName evidence="2">Mitochondrial protein Pet127-domain-containing protein</fullName>
    </submittedName>
</protein>
<dbReference type="Pfam" id="PF08634">
    <property type="entry name" value="Pet127"/>
    <property type="match status" value="1"/>
</dbReference>
<dbReference type="PANTHER" id="PTHR31014:SF0">
    <property type="entry name" value="MITOCHONDRIAL TRANSLATION SYSTEM COMPONENT PET127-RELATED"/>
    <property type="match status" value="1"/>
</dbReference>
<feature type="region of interest" description="Disordered" evidence="1">
    <location>
        <begin position="592"/>
        <end position="612"/>
    </location>
</feature>
<sequence>MVRALCVISRRCANCLKVLQYAGKNVPAGEAPSTSDENARRIAKLKSILDPTSQAPKSRNKAKPARSKPSTSLRQLAYKRRIEGLLEPSAESDIVLEDVAPRTEHKPIARLAHGLDRVLFNPGVHWMRDPRSHVYNFSPALEHLPKVTDFAFDRIEGFVKSSRDDELRSLAQREKKPFAGSTSSLTGMLSHVYFLISQDREVDISPLSRAFKDEPVNFTPGQRTPTSTVFNYKDGVYMIDSDEDKPGVRSEQNILTWMGTLLEKYFTMEPEEFTRYLRAHDRPEAEGEGEPMREAYRYSKSDNFLMRSQLDCVDPRLPGTGVFDMKTRACMAIRMDLLNFEENSGYLIRKQHGLLESFEREYYDLIRSAFLKYNFQARIGNMDGIFCAYHNVARVFGFQYFGLEEIDARLFGTEPGAGARVFRKCVAMLELVAQEVADCFPKQSVKCTWETLEGSNTLRVWVQPALWDGLAHDEPIVELDVTSSSYLGNGPVKGYVAVAEAAQPWTIHYTISRSSEDYSAIRDRLAGARERQTFAYNLPTGISGEQITEFLENLNFGGVEDKVAGELMKAYAPDLFRKASRTTSRLRALAREGREETLTREKEERGKPKIVLGLPYPPEGYELVGSESA</sequence>
<dbReference type="EMBL" id="VDMD01000008">
    <property type="protein sequence ID" value="TRM63940.1"/>
    <property type="molecule type" value="Genomic_DNA"/>
</dbReference>
<accession>A0A550CGM1</accession>
<dbReference type="PANTHER" id="PTHR31014">
    <property type="entry name" value="MITOCHONDRIAL TRANSLATION SYSTEM COMPONENT PET127-RELATED"/>
    <property type="match status" value="1"/>
</dbReference>
<gene>
    <name evidence="2" type="ORF">BD626DRAFT_401739</name>
</gene>
<reference evidence="2 3" key="1">
    <citation type="journal article" date="2019" name="New Phytol.">
        <title>Comparative genomics reveals unique wood-decay strategies and fruiting body development in the Schizophyllaceae.</title>
        <authorList>
            <person name="Almasi E."/>
            <person name="Sahu N."/>
            <person name="Krizsan K."/>
            <person name="Balint B."/>
            <person name="Kovacs G.M."/>
            <person name="Kiss B."/>
            <person name="Cseklye J."/>
            <person name="Drula E."/>
            <person name="Henrissat B."/>
            <person name="Nagy I."/>
            <person name="Chovatia M."/>
            <person name="Adam C."/>
            <person name="LaButti K."/>
            <person name="Lipzen A."/>
            <person name="Riley R."/>
            <person name="Grigoriev I.V."/>
            <person name="Nagy L.G."/>
        </authorList>
    </citation>
    <scope>NUCLEOTIDE SEQUENCE [LARGE SCALE GENOMIC DNA]</scope>
    <source>
        <strain evidence="2 3">NL-1724</strain>
    </source>
</reference>
<dbReference type="GO" id="GO:0005740">
    <property type="term" value="C:mitochondrial envelope"/>
    <property type="evidence" value="ECO:0007669"/>
    <property type="project" value="TreeGrafter"/>
</dbReference>
<comment type="caution">
    <text evidence="2">The sequence shown here is derived from an EMBL/GenBank/DDBJ whole genome shotgun (WGS) entry which is preliminary data.</text>
</comment>
<dbReference type="GO" id="GO:0000964">
    <property type="term" value="P:mitochondrial RNA 5'-end processing"/>
    <property type="evidence" value="ECO:0007669"/>
    <property type="project" value="TreeGrafter"/>
</dbReference>
<dbReference type="OrthoDB" id="10249045at2759"/>
<organism evidence="2 3">
    <name type="scientific">Schizophyllum amplum</name>
    <dbReference type="NCBI Taxonomy" id="97359"/>
    <lineage>
        <taxon>Eukaryota</taxon>
        <taxon>Fungi</taxon>
        <taxon>Dikarya</taxon>
        <taxon>Basidiomycota</taxon>
        <taxon>Agaricomycotina</taxon>
        <taxon>Agaricomycetes</taxon>
        <taxon>Agaricomycetidae</taxon>
        <taxon>Agaricales</taxon>
        <taxon>Schizophyllaceae</taxon>
        <taxon>Schizophyllum</taxon>
    </lineage>
</organism>
<evidence type="ECO:0000256" key="1">
    <source>
        <dbReference type="SAM" id="MobiDB-lite"/>
    </source>
</evidence>